<feature type="transmembrane region" description="Helical" evidence="1">
    <location>
        <begin position="15"/>
        <end position="32"/>
    </location>
</feature>
<protein>
    <submittedName>
        <fullName evidence="2">Uncharacterized protein</fullName>
    </submittedName>
</protein>
<organism evidence="2 3">
    <name type="scientific">Paraglaciecola algarum</name>
    <dbReference type="NCBI Taxonomy" id="3050085"/>
    <lineage>
        <taxon>Bacteria</taxon>
        <taxon>Pseudomonadati</taxon>
        <taxon>Pseudomonadota</taxon>
        <taxon>Gammaproteobacteria</taxon>
        <taxon>Alteromonadales</taxon>
        <taxon>Alteromonadaceae</taxon>
        <taxon>Paraglaciecola</taxon>
    </lineage>
</organism>
<accession>A0ABS9D7H9</accession>
<comment type="caution">
    <text evidence="2">The sequence shown here is derived from an EMBL/GenBank/DDBJ whole genome shotgun (WGS) entry which is preliminary data.</text>
</comment>
<evidence type="ECO:0000313" key="3">
    <source>
        <dbReference type="Proteomes" id="UP001521137"/>
    </source>
</evidence>
<keyword evidence="1" id="KW-1133">Transmembrane helix</keyword>
<keyword evidence="3" id="KW-1185">Reference proteome</keyword>
<evidence type="ECO:0000256" key="1">
    <source>
        <dbReference type="SAM" id="Phobius"/>
    </source>
</evidence>
<gene>
    <name evidence="2" type="ORF">L0668_07660</name>
</gene>
<sequence length="245" mass="27858">MELIEAFIAFSNDKFRPILLLIASVFTIYFAYKKIGNKVTAKYTVGTSSFESERITEVVLSNKRDKPVAIHSIHAVFENDLWLQLDKYSPPEILKPFESIALSTKPYSFLSVGGDKFEPNYLDATIYLLSDEKTIKCDSSITKNILDKYTKISVNTCQYNGFVYDETVAFILVYIINDELKTAFIHSSGYIGNEWGFNPNHLGQEATKNNLFGMLHHYNFNKVFTAFTLYKVISLGKVEAVSDET</sequence>
<evidence type="ECO:0000313" key="2">
    <source>
        <dbReference type="EMBL" id="MCF2947978.1"/>
    </source>
</evidence>
<keyword evidence="1" id="KW-0472">Membrane</keyword>
<keyword evidence="1" id="KW-0812">Transmembrane</keyword>
<reference evidence="2 3" key="1">
    <citation type="submission" date="2022-01" db="EMBL/GenBank/DDBJ databases">
        <title>Paraglaciecola sp. G1-23.</title>
        <authorList>
            <person name="Jin M.S."/>
            <person name="Han D.M."/>
            <person name="Kim H.M."/>
            <person name="Jeon C.O."/>
        </authorList>
    </citation>
    <scope>NUCLEOTIDE SEQUENCE [LARGE SCALE GENOMIC DNA]</scope>
    <source>
        <strain evidence="2 3">G1-23</strain>
    </source>
</reference>
<dbReference type="RefSeq" id="WP_235311515.1">
    <property type="nucleotide sequence ID" value="NZ_JAKGAS010000003.1"/>
</dbReference>
<dbReference type="EMBL" id="JAKGAS010000003">
    <property type="protein sequence ID" value="MCF2947978.1"/>
    <property type="molecule type" value="Genomic_DNA"/>
</dbReference>
<name>A0ABS9D7H9_9ALTE</name>
<dbReference type="Proteomes" id="UP001521137">
    <property type="component" value="Unassembled WGS sequence"/>
</dbReference>
<proteinExistence type="predicted"/>